<dbReference type="Gene3D" id="3.40.630.30">
    <property type="match status" value="1"/>
</dbReference>
<dbReference type="STRING" id="471853.Bcav_3858"/>
<dbReference type="OrthoDB" id="9809583at2"/>
<evidence type="ECO:0000313" key="2">
    <source>
        <dbReference type="EMBL" id="ACQ82100.1"/>
    </source>
</evidence>
<protein>
    <submittedName>
        <fullName evidence="2">GCN5-related protein N-acetyltransferase</fullName>
    </submittedName>
</protein>
<dbReference type="KEGG" id="bcv:Bcav_3858"/>
<dbReference type="GO" id="GO:0016747">
    <property type="term" value="F:acyltransferase activity, transferring groups other than amino-acyl groups"/>
    <property type="evidence" value="ECO:0007669"/>
    <property type="project" value="InterPro"/>
</dbReference>
<dbReference type="InterPro" id="IPR000182">
    <property type="entry name" value="GNAT_dom"/>
</dbReference>
<evidence type="ECO:0000259" key="1">
    <source>
        <dbReference type="PROSITE" id="PS51186"/>
    </source>
</evidence>
<proteinExistence type="predicted"/>
<organism evidence="2 3">
    <name type="scientific">Beutenbergia cavernae (strain ATCC BAA-8 / DSM 12333 / CCUG 43141 / JCM 11478 / NBRC 16432 / NCIMB 13614 / HKI 0122)</name>
    <dbReference type="NCBI Taxonomy" id="471853"/>
    <lineage>
        <taxon>Bacteria</taxon>
        <taxon>Bacillati</taxon>
        <taxon>Actinomycetota</taxon>
        <taxon>Actinomycetes</taxon>
        <taxon>Micrococcales</taxon>
        <taxon>Beutenbergiaceae</taxon>
        <taxon>Beutenbergia</taxon>
    </lineage>
</organism>
<reference evidence="2 3" key="1">
    <citation type="journal article" date="2009" name="Stand. Genomic Sci.">
        <title>Complete genome sequence of Beutenbergia cavernae type strain (HKI 0122).</title>
        <authorList>
            <person name="Land M."/>
            <person name="Pukall R."/>
            <person name="Abt B."/>
            <person name="Goker M."/>
            <person name="Rohde M."/>
            <person name="Glavina Del Rio T."/>
            <person name="Tice H."/>
            <person name="Copeland A."/>
            <person name="Cheng J.F."/>
            <person name="Lucas S."/>
            <person name="Chen F."/>
            <person name="Nolan M."/>
            <person name="Bruce D."/>
            <person name="Goodwin L."/>
            <person name="Pitluck S."/>
            <person name="Ivanova N."/>
            <person name="Mavromatis K."/>
            <person name="Ovchinnikova G."/>
            <person name="Pati A."/>
            <person name="Chen A."/>
            <person name="Palaniappan K."/>
            <person name="Hauser L."/>
            <person name="Chang Y.J."/>
            <person name="Jefferies C.C."/>
            <person name="Saunders E."/>
            <person name="Brettin T."/>
            <person name="Detter J.C."/>
            <person name="Han C."/>
            <person name="Chain P."/>
            <person name="Bristow J."/>
            <person name="Eisen J.A."/>
            <person name="Markowitz V."/>
            <person name="Hugenholtz P."/>
            <person name="Kyrpides N.C."/>
            <person name="Klenk H.P."/>
            <person name="Lapidus A."/>
        </authorList>
    </citation>
    <scope>NUCLEOTIDE SEQUENCE [LARGE SCALE GENOMIC DNA]</scope>
    <source>
        <strain evidence="3">ATCC BAA-8 / DSM 12333 / NBRC 16432</strain>
    </source>
</reference>
<dbReference type="InterPro" id="IPR016181">
    <property type="entry name" value="Acyl_CoA_acyltransferase"/>
</dbReference>
<dbReference type="CDD" id="cd04301">
    <property type="entry name" value="NAT_SF"/>
    <property type="match status" value="1"/>
</dbReference>
<dbReference type="HOGENOM" id="CLU_1783108_0_0_11"/>
<evidence type="ECO:0000313" key="3">
    <source>
        <dbReference type="Proteomes" id="UP000007962"/>
    </source>
</evidence>
<dbReference type="InterPro" id="IPR051531">
    <property type="entry name" value="N-acetyltransferase"/>
</dbReference>
<gene>
    <name evidence="2" type="ordered locus">Bcav_3858</name>
</gene>
<feature type="domain" description="N-acetyltransferase" evidence="1">
    <location>
        <begin position="9"/>
        <end position="145"/>
    </location>
</feature>
<dbReference type="RefSeq" id="WP_015884337.1">
    <property type="nucleotide sequence ID" value="NC_012669.1"/>
</dbReference>
<dbReference type="AlphaFoldDB" id="C5C4H6"/>
<dbReference type="Pfam" id="PF13302">
    <property type="entry name" value="Acetyltransf_3"/>
    <property type="match status" value="1"/>
</dbReference>
<keyword evidence="3" id="KW-1185">Reference proteome</keyword>
<sequence length="145" mass="15497">MSPTTDGVVSIRPPVPGDAAILVAGRDAEFHRFLGKGSDEPRPSDVVLVDGRVVGWVDVDPDHPAVGPGEINLGYHLFAAERGHGVATRAVRLVLQRLAEAGETSLVVVLIDPANERSLALARRAGFTADGQRDRQLRLVRPVRA</sequence>
<dbReference type="Proteomes" id="UP000007962">
    <property type="component" value="Chromosome"/>
</dbReference>
<dbReference type="eggNOG" id="COG1670">
    <property type="taxonomic scope" value="Bacteria"/>
</dbReference>
<name>C5C4H6_BEUC1</name>
<dbReference type="PANTHER" id="PTHR43792">
    <property type="entry name" value="GNAT FAMILY, PUTATIVE (AFU_ORTHOLOGUE AFUA_3G00765)-RELATED-RELATED"/>
    <property type="match status" value="1"/>
</dbReference>
<accession>C5C4H6</accession>
<dbReference type="EMBL" id="CP001618">
    <property type="protein sequence ID" value="ACQ82100.1"/>
    <property type="molecule type" value="Genomic_DNA"/>
</dbReference>
<keyword evidence="2" id="KW-0808">Transferase</keyword>
<dbReference type="PANTHER" id="PTHR43792:SF16">
    <property type="entry name" value="N-ACETYLTRANSFERASE DOMAIN-CONTAINING PROTEIN"/>
    <property type="match status" value="1"/>
</dbReference>
<dbReference type="PROSITE" id="PS51186">
    <property type="entry name" value="GNAT"/>
    <property type="match status" value="1"/>
</dbReference>
<dbReference type="SUPFAM" id="SSF55729">
    <property type="entry name" value="Acyl-CoA N-acyltransferases (Nat)"/>
    <property type="match status" value="1"/>
</dbReference>